<feature type="coiled-coil region" evidence="1">
    <location>
        <begin position="488"/>
        <end position="519"/>
    </location>
</feature>
<proteinExistence type="predicted"/>
<feature type="transmembrane region" description="Helical" evidence="3">
    <location>
        <begin position="389"/>
        <end position="409"/>
    </location>
</feature>
<dbReference type="Proteomes" id="UP000692954">
    <property type="component" value="Unassembled WGS sequence"/>
</dbReference>
<feature type="region of interest" description="Disordered" evidence="2">
    <location>
        <begin position="840"/>
        <end position="863"/>
    </location>
</feature>
<gene>
    <name evidence="5" type="ORF">PSON_ATCC_30995.1.T0560136</name>
</gene>
<feature type="transmembrane region" description="Helical" evidence="3">
    <location>
        <begin position="238"/>
        <end position="260"/>
    </location>
</feature>
<dbReference type="OrthoDB" id="415460at2759"/>
<evidence type="ECO:0000313" key="6">
    <source>
        <dbReference type="Proteomes" id="UP000692954"/>
    </source>
</evidence>
<keyword evidence="3" id="KW-0472">Membrane</keyword>
<evidence type="ECO:0000259" key="4">
    <source>
        <dbReference type="Pfam" id="PF07885"/>
    </source>
</evidence>
<evidence type="ECO:0000256" key="2">
    <source>
        <dbReference type="SAM" id="MobiDB-lite"/>
    </source>
</evidence>
<feature type="transmembrane region" description="Helical" evidence="3">
    <location>
        <begin position="421"/>
        <end position="445"/>
    </location>
</feature>
<organism evidence="5 6">
    <name type="scientific">Paramecium sonneborni</name>
    <dbReference type="NCBI Taxonomy" id="65129"/>
    <lineage>
        <taxon>Eukaryota</taxon>
        <taxon>Sar</taxon>
        <taxon>Alveolata</taxon>
        <taxon>Ciliophora</taxon>
        <taxon>Intramacronucleata</taxon>
        <taxon>Oligohymenophorea</taxon>
        <taxon>Peniculida</taxon>
        <taxon>Parameciidae</taxon>
        <taxon>Paramecium</taxon>
    </lineage>
</organism>
<evidence type="ECO:0000256" key="1">
    <source>
        <dbReference type="SAM" id="Coils"/>
    </source>
</evidence>
<dbReference type="InterPro" id="IPR050818">
    <property type="entry name" value="KCNH_animal-type"/>
</dbReference>
<dbReference type="EMBL" id="CAJJDN010000056">
    <property type="protein sequence ID" value="CAD8090681.1"/>
    <property type="molecule type" value="Genomic_DNA"/>
</dbReference>
<feature type="domain" description="Potassium channel" evidence="4">
    <location>
        <begin position="366"/>
        <end position="444"/>
    </location>
</feature>
<dbReference type="GO" id="GO:0005886">
    <property type="term" value="C:plasma membrane"/>
    <property type="evidence" value="ECO:0007669"/>
    <property type="project" value="TreeGrafter"/>
</dbReference>
<keyword evidence="1" id="KW-0175">Coiled coil</keyword>
<feature type="transmembrane region" description="Helical" evidence="3">
    <location>
        <begin position="212"/>
        <end position="232"/>
    </location>
</feature>
<dbReference type="Pfam" id="PF07885">
    <property type="entry name" value="Ion_trans_2"/>
    <property type="match status" value="1"/>
</dbReference>
<keyword evidence="3" id="KW-0812">Transmembrane</keyword>
<evidence type="ECO:0000256" key="3">
    <source>
        <dbReference type="SAM" id="Phobius"/>
    </source>
</evidence>
<comment type="caution">
    <text evidence="5">The sequence shown here is derived from an EMBL/GenBank/DDBJ whole genome shotgun (WGS) entry which is preliminary data.</text>
</comment>
<dbReference type="PANTHER" id="PTHR10217">
    <property type="entry name" value="VOLTAGE AND LIGAND GATED POTASSIUM CHANNEL"/>
    <property type="match status" value="1"/>
</dbReference>
<reference evidence="5" key="1">
    <citation type="submission" date="2021-01" db="EMBL/GenBank/DDBJ databases">
        <authorList>
            <consortium name="Genoscope - CEA"/>
            <person name="William W."/>
        </authorList>
    </citation>
    <scope>NUCLEOTIDE SEQUENCE</scope>
</reference>
<dbReference type="GO" id="GO:0042391">
    <property type="term" value="P:regulation of membrane potential"/>
    <property type="evidence" value="ECO:0007669"/>
    <property type="project" value="TreeGrafter"/>
</dbReference>
<keyword evidence="6" id="KW-1185">Reference proteome</keyword>
<dbReference type="GO" id="GO:0005249">
    <property type="term" value="F:voltage-gated potassium channel activity"/>
    <property type="evidence" value="ECO:0007669"/>
    <property type="project" value="TreeGrafter"/>
</dbReference>
<keyword evidence="3" id="KW-1133">Transmembrane helix</keyword>
<dbReference type="AlphaFoldDB" id="A0A8S1NKG6"/>
<dbReference type="InterPro" id="IPR013099">
    <property type="entry name" value="K_chnl_dom"/>
</dbReference>
<dbReference type="PANTHER" id="PTHR10217:SF435">
    <property type="entry name" value="POTASSIUM VOLTAGE-GATED CHANNEL PROTEIN EAG"/>
    <property type="match status" value="1"/>
</dbReference>
<accession>A0A8S1NKG6</accession>
<sequence>MFNIEFDQDVELRAVQNEDFEQQYLEHCLREYRKEPALTIPQISRTLSQKTIEAECLNKIPETPFDENLILTQAQNSHIFGRQSLNQNERRGSLPNAGTSLMCSFYIRRFIEKISQSRKNLLNMNEIHFHLIEDKAADRQNLFNHQSQSKRQGFSLSKMKTLLRKETVINKISIWEEIKEQIRKIQNQFLNQMTSIVKKIPIIQPESRLKMIWDLVASFFRILLVILVPLEIAFQPCILFTDFIVLTAVILLILQVDFLIRINTLSYRNGAAIQNRWELLIYQFKKEFLTDFSTSFLLIIFIIMPEMDNNVNLFLLLTLAQYRYIQETFAKSDQISYLTRPIRGIIGLVKLVLTLLFILHLFSCIWFWFSKISFEDSWIKFNGLDLKSWKLQYLEALYFAVVTMLTIGYGDNVPKNSIEKIITIIFILWACLWFSYSINFIGGIINDITQNQVERNRKMRVINKYMDQRKIPFNLKHKIKEYLTFRWKEDDEVDLDIEQALLEQLSDELKEELDKEAHKIFIKKSALLQRFSDELKDALSKSIKRKIIPPQNTFSIEFDDQQHLCFVEQGVLLYQHLDRKQRSKMNATIKQGQFFCVQDFIIQNPQKDYFKSNGYVSLLILSKLDFMITIKNYPEDFQKYCEIKELMTLSLKPPQLENGVFCPACLCFNHSLTKCPQIQYIPDKEAILKKYLLPQIQERRSYQRDLTKRFNNDQIISRSRLDKDLIQQFAYVFQNENHQLIQEQQKVQLAFEQDSISSNGDPTPCNKIQIDGFQAAVQKSKRLINDPPIQLSSNAKFQDTKQSLHQALQNRKQSIFNLNIPTNFGKSPKSLLIPKEDVIKENEESEENEESSNSFNESKSISEKQKRKKQFSVSDFNENMQENIINLYHQLQRELELNENDKTIQKAYIQIEPIYWSFHQQSLSEFELLTTYDYFFKSQNYNEVISQAEKNTFLWQSQFINKLQRYMFYPFLFIQKYMSKKRNSKNTEKIKRDTQNRLNSRLKTLKNSLKLKKKQSVLIKPIQKFGQVAPEL</sequence>
<protein>
    <recommendedName>
        <fullName evidence="4">Potassium channel domain-containing protein</fullName>
    </recommendedName>
</protein>
<evidence type="ECO:0000313" key="5">
    <source>
        <dbReference type="EMBL" id="CAD8090681.1"/>
    </source>
</evidence>
<name>A0A8S1NKG6_9CILI</name>
<feature type="transmembrane region" description="Helical" evidence="3">
    <location>
        <begin position="345"/>
        <end position="369"/>
    </location>
</feature>